<dbReference type="Gene3D" id="3.40.50.10140">
    <property type="entry name" value="Toll/interleukin-1 receptor homology (TIR) domain"/>
    <property type="match status" value="1"/>
</dbReference>
<evidence type="ECO:0000313" key="2">
    <source>
        <dbReference type="EMBL" id="CAF2108371.1"/>
    </source>
</evidence>
<dbReference type="GO" id="GO:0007165">
    <property type="term" value="P:signal transduction"/>
    <property type="evidence" value="ECO:0007669"/>
    <property type="project" value="InterPro"/>
</dbReference>
<accession>A0A816UF75</accession>
<organism evidence="2 3">
    <name type="scientific">Rotaria magnacalcarata</name>
    <dbReference type="NCBI Taxonomy" id="392030"/>
    <lineage>
        <taxon>Eukaryota</taxon>
        <taxon>Metazoa</taxon>
        <taxon>Spiralia</taxon>
        <taxon>Gnathifera</taxon>
        <taxon>Rotifera</taxon>
        <taxon>Eurotatoria</taxon>
        <taxon>Bdelloidea</taxon>
        <taxon>Philodinida</taxon>
        <taxon>Philodinidae</taxon>
        <taxon>Rotaria</taxon>
    </lineage>
</organism>
<dbReference type="EMBL" id="CAJNRE010012194">
    <property type="protein sequence ID" value="CAF2108371.1"/>
    <property type="molecule type" value="Genomic_DNA"/>
</dbReference>
<dbReference type="PANTHER" id="PTHR46270">
    <property type="entry name" value="ARMADILLO-TYPE FOLD-RELATED"/>
    <property type="match status" value="1"/>
</dbReference>
<sequence>MTDQYKFYLTQLHRLPLSQSIFTAKLLFYIKTCSFYLSSYLFANAQHFIYSPQELILQLGTDYAYIIVLHTYNIGSWSEELLTCIAHLLLLFACCAPEACEYVDVLIRIINYKSIHQSTAMRQSNDQTKLLDTTLFSIINIARHQNFIWFLRSKVSLPETLLSNSKICVYDRLCLCIYGILGEILDDRSLKTLKVSNSASLFFFEIFEQTWRNPSKKYKQILIMFLLNTFVNLSKIDAIQQKTADTNKVVLLIDMCDPYSIVYDILWALSFNHDIQQQLRSNTPFMNEIICRRIYEKPVDVGCRVWIDFDQIHGNVMDTMAQAIEQSNTIIICMSEEYRKSNYCRAAANYAFQRGTRIVPILLQEHYHPDGWLLFIVSQFIFVDFTRCEFSQAIEILIKELKAPDISEIRVLSVTADEEVNEISSFVIMSPEPSPSLVLPKNILDWTQTHVQDWLISNVLLQMSRLCANCDGQSPMCMSEMLENLQRQQVISLLQEDSLRRTSQSLSLVEFTYFRSLLNQQKVYLESRMIPEAS</sequence>
<dbReference type="SUPFAM" id="SSF52200">
    <property type="entry name" value="Toll/Interleukin receptor TIR domain"/>
    <property type="match status" value="1"/>
</dbReference>
<name>A0A816UF75_9BILA</name>
<feature type="domain" description="TIR" evidence="1">
    <location>
        <begin position="300"/>
        <end position="397"/>
    </location>
</feature>
<comment type="caution">
    <text evidence="2">The sequence shown here is derived from an EMBL/GenBank/DDBJ whole genome shotgun (WGS) entry which is preliminary data.</text>
</comment>
<gene>
    <name evidence="2" type="ORF">MBJ925_LOCUS23704</name>
</gene>
<dbReference type="Proteomes" id="UP000663824">
    <property type="component" value="Unassembled WGS sequence"/>
</dbReference>
<dbReference type="InterPro" id="IPR000157">
    <property type="entry name" value="TIR_dom"/>
</dbReference>
<dbReference type="Pfam" id="PF13676">
    <property type="entry name" value="TIR_2"/>
    <property type="match status" value="1"/>
</dbReference>
<dbReference type="PANTHER" id="PTHR46270:SF2">
    <property type="entry name" value="TIR DOMAIN-CONTAINING PROTEIN"/>
    <property type="match status" value="1"/>
</dbReference>
<protein>
    <recommendedName>
        <fullName evidence="1">TIR domain-containing protein</fullName>
    </recommendedName>
</protein>
<dbReference type="InterPro" id="IPR035897">
    <property type="entry name" value="Toll_tir_struct_dom_sf"/>
</dbReference>
<dbReference type="AlphaFoldDB" id="A0A816UF75"/>
<proteinExistence type="predicted"/>
<reference evidence="2" key="1">
    <citation type="submission" date="2021-02" db="EMBL/GenBank/DDBJ databases">
        <authorList>
            <person name="Nowell W R."/>
        </authorList>
    </citation>
    <scope>NUCLEOTIDE SEQUENCE</scope>
</reference>
<evidence type="ECO:0000313" key="3">
    <source>
        <dbReference type="Proteomes" id="UP000663824"/>
    </source>
</evidence>
<evidence type="ECO:0000259" key="1">
    <source>
        <dbReference type="Pfam" id="PF13676"/>
    </source>
</evidence>